<dbReference type="GO" id="GO:0008360">
    <property type="term" value="P:regulation of cell shape"/>
    <property type="evidence" value="ECO:0007669"/>
    <property type="project" value="TreeGrafter"/>
</dbReference>
<proteinExistence type="evidence at transcript level"/>
<sequence length="188" mass="21706">LESIDDLKSGPWLSLKGHIRAVEFCSVESLKYSTLRGSGESCCSLILKFIDPSSTVSGEVFRLTLSELNNFPDFLVERTRYEASILRNWSGRDKCLVWWRDGSGQSGNWWEGRILSSKDKSNEFPGSPWERFSVHYKSDLTNKHLHSPWELHDLDSPWEPPHIENEIRDELLSSFGYLTHSVRNQVTF</sequence>
<feature type="domain" description="BRWD/PHIP ancillary-like" evidence="1">
    <location>
        <begin position="8"/>
        <end position="155"/>
    </location>
</feature>
<evidence type="ECO:0000259" key="1">
    <source>
        <dbReference type="Pfam" id="PF25313"/>
    </source>
</evidence>
<protein>
    <submittedName>
        <fullName evidence="2">WD-40 repeat protein</fullName>
    </submittedName>
</protein>
<dbReference type="GO" id="GO:0005634">
    <property type="term" value="C:nucleus"/>
    <property type="evidence" value="ECO:0007669"/>
    <property type="project" value="TreeGrafter"/>
</dbReference>
<dbReference type="Pfam" id="PF25313">
    <property type="entry name" value="BRWD_AD"/>
    <property type="match status" value="1"/>
</dbReference>
<dbReference type="InterPro" id="IPR057451">
    <property type="entry name" value="BRWD/PHIP_AD"/>
</dbReference>
<name>A7XE03_9ERIC</name>
<dbReference type="PANTHER" id="PTHR16266">
    <property type="entry name" value="WD REPEAT DOMAIN 9"/>
    <property type="match status" value="1"/>
</dbReference>
<accession>A7XE03</accession>
<dbReference type="GO" id="GO:0007010">
    <property type="term" value="P:cytoskeleton organization"/>
    <property type="evidence" value="ECO:0007669"/>
    <property type="project" value="TreeGrafter"/>
</dbReference>
<organism evidence="2">
    <name type="scientific">Aegiceras corniculatum</name>
    <dbReference type="NCBI Taxonomy" id="59970"/>
    <lineage>
        <taxon>Eukaryota</taxon>
        <taxon>Viridiplantae</taxon>
        <taxon>Streptophyta</taxon>
        <taxon>Embryophyta</taxon>
        <taxon>Tracheophyta</taxon>
        <taxon>Spermatophyta</taxon>
        <taxon>Magnoliopsida</taxon>
        <taxon>eudicotyledons</taxon>
        <taxon>Gunneridae</taxon>
        <taxon>Pentapetalae</taxon>
        <taxon>asterids</taxon>
        <taxon>Ericales</taxon>
        <taxon>Primulaceae</taxon>
        <taxon>Aegiceras</taxon>
    </lineage>
</organism>
<dbReference type="PANTHER" id="PTHR16266:SF17">
    <property type="entry name" value="BRWD3"/>
    <property type="match status" value="1"/>
</dbReference>
<feature type="non-terminal residue" evidence="2">
    <location>
        <position position="1"/>
    </location>
</feature>
<dbReference type="GO" id="GO:0006357">
    <property type="term" value="P:regulation of transcription by RNA polymerase II"/>
    <property type="evidence" value="ECO:0007669"/>
    <property type="project" value="TreeGrafter"/>
</dbReference>
<reference evidence="2" key="1">
    <citation type="submission" date="2004-08" db="EMBL/GenBank/DDBJ databases">
        <title>Molecular cloning and identification of two seawater responsive aquaporins in the mangrove: Aegiceras corniculatum.</title>
        <authorList>
            <person name="Fu X."/>
            <person name="Huang Y."/>
            <person name="Deng S."/>
            <person name="Shi S."/>
        </authorList>
    </citation>
    <scope>NUCLEOTIDE SEQUENCE</scope>
</reference>
<evidence type="ECO:0000313" key="2">
    <source>
        <dbReference type="EMBL" id="AAW50851.1"/>
    </source>
</evidence>
<feature type="non-terminal residue" evidence="2">
    <location>
        <position position="188"/>
    </location>
</feature>
<dbReference type="AlphaFoldDB" id="A7XE03"/>
<dbReference type="EMBL" id="AY714386">
    <property type="protein sequence ID" value="AAW50851.1"/>
    <property type="molecule type" value="mRNA"/>
</dbReference>
<dbReference type="InterPro" id="IPR052060">
    <property type="entry name" value="Bromo_WD_repeat"/>
</dbReference>